<sequence>MPYDLIMFTVVETLTFSKLAADYWTEEERGEFAAWLAANPEAGNVVPGSGGVRKVRWSRKGSGKRGGIRVIYYNRLVHGEIWLLLLYAKSAQEEIPAHVLKTIKEEIKNATD</sequence>
<name>Q3JED2_NITOC</name>
<reference evidence="2" key="1">
    <citation type="journal article" date="2006" name="Appl. Environ. Microbiol.">
        <title>Complete genome sequence of the marine, chemolithoautotrophic, ammonia-oxidizing bacterium Nitrosococcus oceani ATCC 19707.</title>
        <authorList>
            <person name="Klotz M.G."/>
            <person name="Arp D.J."/>
            <person name="Chain P.S.G."/>
            <person name="El-Sheikh A.F."/>
            <person name="Hauser L.J."/>
            <person name="Hommes N.G."/>
            <person name="Larimer F.W."/>
            <person name="Malfatti S.A."/>
            <person name="Norton J.M."/>
            <person name="Poret-Peterson A.T."/>
            <person name="Vergez L.M."/>
            <person name="Ward B.B."/>
        </authorList>
    </citation>
    <scope>NUCLEOTIDE SEQUENCE [LARGE SCALE GENOMIC DNA]</scope>
    <source>
        <strain evidence="2">ATCC 19707 / BCRC 17464 / NCIMB 11848 / C-107</strain>
    </source>
</reference>
<dbReference type="AlphaFoldDB" id="Q3JED2"/>
<dbReference type="STRING" id="323261.Noc_0284"/>
<dbReference type="EMBL" id="CP000127">
    <property type="protein sequence ID" value="ABA56814.1"/>
    <property type="molecule type" value="Genomic_DNA"/>
</dbReference>
<dbReference type="InterPro" id="IPR009387">
    <property type="entry name" value="HigB-2"/>
</dbReference>
<dbReference type="Proteomes" id="UP000006838">
    <property type="component" value="Chromosome"/>
</dbReference>
<organism evidence="1 2">
    <name type="scientific">Nitrosococcus oceani (strain ATCC 19707 / BCRC 17464 / JCM 30415 / NCIMB 11848 / C-107)</name>
    <dbReference type="NCBI Taxonomy" id="323261"/>
    <lineage>
        <taxon>Bacteria</taxon>
        <taxon>Pseudomonadati</taxon>
        <taxon>Pseudomonadota</taxon>
        <taxon>Gammaproteobacteria</taxon>
        <taxon>Chromatiales</taxon>
        <taxon>Chromatiaceae</taxon>
        <taxon>Nitrosococcus</taxon>
    </lineage>
</organism>
<gene>
    <name evidence="1" type="ordered locus">Noc_0284</name>
</gene>
<dbReference type="RefSeq" id="WP_011330289.1">
    <property type="nucleotide sequence ID" value="NC_007484.1"/>
</dbReference>
<proteinExistence type="predicted"/>
<dbReference type="KEGG" id="noc:Noc_0284"/>
<evidence type="ECO:0000313" key="1">
    <source>
        <dbReference type="EMBL" id="ABA56814.1"/>
    </source>
</evidence>
<dbReference type="HOGENOM" id="CLU_110687_1_2_6"/>
<dbReference type="PIRSF" id="PIRSF039032">
    <property type="entry name" value="HigB-2"/>
    <property type="match status" value="1"/>
</dbReference>
<protein>
    <submittedName>
        <fullName evidence="1">Uncharacterized protein</fullName>
    </submittedName>
</protein>
<accession>Q3JED2</accession>
<dbReference type="eggNOG" id="COG4737">
    <property type="taxonomic scope" value="Bacteria"/>
</dbReference>
<keyword evidence="2" id="KW-1185">Reference proteome</keyword>
<evidence type="ECO:0000313" key="2">
    <source>
        <dbReference type="Proteomes" id="UP000006838"/>
    </source>
</evidence>
<dbReference type="InParanoid" id="Q3JED2"/>